<keyword evidence="2" id="KW-1185">Reference proteome</keyword>
<sequence>MNKDPQKLNKAPALTDLPTLTVGGTPVPALAVSDQDKLAALEAVKGQGEQDSDLAVTVTPKLQTAIQEEKLPWVDANPRVIENFQLRIPEPLKKKLEWVANNTPKASQHSLALTALEKMLDRMIRKAGAKP</sequence>
<reference evidence="1 2" key="1">
    <citation type="submission" date="2024-05" db="EMBL/GenBank/DDBJ databases">
        <authorList>
            <person name="De Oliveira J.P."/>
            <person name="Noriler S.A."/>
            <person name="De Oliveira A.G."/>
            <person name="Sipoli D.S."/>
        </authorList>
    </citation>
    <scope>NUCLEOTIDE SEQUENCE [LARGE SCALE GENOMIC DNA]</scope>
    <source>
        <strain evidence="1 2">LABIM192</strain>
    </source>
</reference>
<dbReference type="Proteomes" id="UP001462502">
    <property type="component" value="Unassembled WGS sequence"/>
</dbReference>
<proteinExistence type="predicted"/>
<accession>A0ABV0J100</accession>
<gene>
    <name evidence="1" type="ORF">ABI908_24270</name>
</gene>
<evidence type="ECO:0000313" key="2">
    <source>
        <dbReference type="Proteomes" id="UP001462502"/>
    </source>
</evidence>
<organism evidence="1 2">
    <name type="scientific">Chromobacterium phragmitis</name>
    <dbReference type="NCBI Taxonomy" id="2202141"/>
    <lineage>
        <taxon>Bacteria</taxon>
        <taxon>Pseudomonadati</taxon>
        <taxon>Pseudomonadota</taxon>
        <taxon>Betaproteobacteria</taxon>
        <taxon>Neisseriales</taxon>
        <taxon>Chromobacteriaceae</taxon>
        <taxon>Chromobacterium</taxon>
    </lineage>
</organism>
<name>A0ABV0J100_9NEIS</name>
<dbReference type="RefSeq" id="WP_347937961.1">
    <property type="nucleotide sequence ID" value="NZ_JBDXMI010000019.1"/>
</dbReference>
<comment type="caution">
    <text evidence="1">The sequence shown here is derived from an EMBL/GenBank/DDBJ whole genome shotgun (WGS) entry which is preliminary data.</text>
</comment>
<protein>
    <submittedName>
        <fullName evidence="1">Uncharacterized protein</fullName>
    </submittedName>
</protein>
<evidence type="ECO:0000313" key="1">
    <source>
        <dbReference type="EMBL" id="MEO9387215.1"/>
    </source>
</evidence>
<dbReference type="EMBL" id="JBDXMI010000019">
    <property type="protein sequence ID" value="MEO9387215.1"/>
    <property type="molecule type" value="Genomic_DNA"/>
</dbReference>